<dbReference type="InterPro" id="IPR050955">
    <property type="entry name" value="Plant_Biomass_Hydrol_Est"/>
</dbReference>
<dbReference type="KEGG" id="lcre:Pla8534_42600"/>
<dbReference type="OrthoDB" id="270827at2"/>
<gene>
    <name evidence="3" type="ORF">Pla8534_42600</name>
</gene>
<protein>
    <submittedName>
        <fullName evidence="3">Phospholipase/Carboxylesterase</fullName>
    </submittedName>
</protein>
<sequence>MQRIQLGAVPNSTPSPVDSIQVEESVISVSEHRGGRHTLFVPLHYEPNYAYPLMVWLHGPGDDERQLQRIMPEVSLRNFAAIAPRSGTAVDTGRGFHWRQTSGDIAAATDSIFECIAVAQKRFHVSSQRIFLCGYDSGGTMALRIALNHPQKFAGAASIGGAFPQGSSPLLQLNGARKLPLLIAQGRQATKYSVDTTCEELRLFHAAGMSVSLRQYPGGDELTTGMLRDLNLWIMEQVTGVQMFDSHDAGDPSAQDSPN</sequence>
<evidence type="ECO:0000313" key="3">
    <source>
        <dbReference type="EMBL" id="QDU96439.1"/>
    </source>
</evidence>
<name>A0A518DX83_9BACT</name>
<dbReference type="AlphaFoldDB" id="A0A518DX83"/>
<dbReference type="EMBL" id="CP036433">
    <property type="protein sequence ID" value="QDU96439.1"/>
    <property type="molecule type" value="Genomic_DNA"/>
</dbReference>
<keyword evidence="4" id="KW-1185">Reference proteome</keyword>
<dbReference type="Proteomes" id="UP000317648">
    <property type="component" value="Chromosome"/>
</dbReference>
<dbReference type="Pfam" id="PF02230">
    <property type="entry name" value="Abhydrolase_2"/>
    <property type="match status" value="1"/>
</dbReference>
<dbReference type="SUPFAM" id="SSF53474">
    <property type="entry name" value="alpha/beta-Hydrolases"/>
    <property type="match status" value="1"/>
</dbReference>
<keyword evidence="1" id="KW-0732">Signal</keyword>
<dbReference type="GO" id="GO:0016787">
    <property type="term" value="F:hydrolase activity"/>
    <property type="evidence" value="ECO:0007669"/>
    <property type="project" value="InterPro"/>
</dbReference>
<dbReference type="InterPro" id="IPR003140">
    <property type="entry name" value="PLipase/COase/thioEstase"/>
</dbReference>
<dbReference type="RefSeq" id="WP_145055071.1">
    <property type="nucleotide sequence ID" value="NZ_CP036433.1"/>
</dbReference>
<accession>A0A518DX83</accession>
<dbReference type="InterPro" id="IPR029058">
    <property type="entry name" value="AB_hydrolase_fold"/>
</dbReference>
<evidence type="ECO:0000259" key="2">
    <source>
        <dbReference type="Pfam" id="PF02230"/>
    </source>
</evidence>
<feature type="domain" description="Phospholipase/carboxylesterase/thioesterase" evidence="2">
    <location>
        <begin position="52"/>
        <end position="169"/>
    </location>
</feature>
<evidence type="ECO:0000256" key="1">
    <source>
        <dbReference type="ARBA" id="ARBA00022729"/>
    </source>
</evidence>
<proteinExistence type="predicted"/>
<organism evidence="3 4">
    <name type="scientific">Lignipirellula cremea</name>
    <dbReference type="NCBI Taxonomy" id="2528010"/>
    <lineage>
        <taxon>Bacteria</taxon>
        <taxon>Pseudomonadati</taxon>
        <taxon>Planctomycetota</taxon>
        <taxon>Planctomycetia</taxon>
        <taxon>Pirellulales</taxon>
        <taxon>Pirellulaceae</taxon>
        <taxon>Lignipirellula</taxon>
    </lineage>
</organism>
<dbReference type="Gene3D" id="3.40.50.1820">
    <property type="entry name" value="alpha/beta hydrolase"/>
    <property type="match status" value="1"/>
</dbReference>
<reference evidence="3 4" key="1">
    <citation type="submission" date="2019-02" db="EMBL/GenBank/DDBJ databases">
        <title>Deep-cultivation of Planctomycetes and their phenomic and genomic characterization uncovers novel biology.</title>
        <authorList>
            <person name="Wiegand S."/>
            <person name="Jogler M."/>
            <person name="Boedeker C."/>
            <person name="Pinto D."/>
            <person name="Vollmers J."/>
            <person name="Rivas-Marin E."/>
            <person name="Kohn T."/>
            <person name="Peeters S.H."/>
            <person name="Heuer A."/>
            <person name="Rast P."/>
            <person name="Oberbeckmann S."/>
            <person name="Bunk B."/>
            <person name="Jeske O."/>
            <person name="Meyerdierks A."/>
            <person name="Storesund J.E."/>
            <person name="Kallscheuer N."/>
            <person name="Luecker S."/>
            <person name="Lage O.M."/>
            <person name="Pohl T."/>
            <person name="Merkel B.J."/>
            <person name="Hornburger P."/>
            <person name="Mueller R.-W."/>
            <person name="Bruemmer F."/>
            <person name="Labrenz M."/>
            <person name="Spormann A.M."/>
            <person name="Op den Camp H."/>
            <person name="Overmann J."/>
            <person name="Amann R."/>
            <person name="Jetten M.S.M."/>
            <person name="Mascher T."/>
            <person name="Medema M.H."/>
            <person name="Devos D.P."/>
            <person name="Kaster A.-K."/>
            <person name="Ovreas L."/>
            <person name="Rohde M."/>
            <person name="Galperin M.Y."/>
            <person name="Jogler C."/>
        </authorList>
    </citation>
    <scope>NUCLEOTIDE SEQUENCE [LARGE SCALE GENOMIC DNA]</scope>
    <source>
        <strain evidence="3 4">Pla85_3_4</strain>
    </source>
</reference>
<dbReference type="PANTHER" id="PTHR43037:SF1">
    <property type="entry name" value="BLL1128 PROTEIN"/>
    <property type="match status" value="1"/>
</dbReference>
<dbReference type="PANTHER" id="PTHR43037">
    <property type="entry name" value="UNNAMED PRODUCT-RELATED"/>
    <property type="match status" value="1"/>
</dbReference>
<evidence type="ECO:0000313" key="4">
    <source>
        <dbReference type="Proteomes" id="UP000317648"/>
    </source>
</evidence>